<dbReference type="Pfam" id="PF00082">
    <property type="entry name" value="Peptidase_S8"/>
    <property type="match status" value="1"/>
</dbReference>
<keyword evidence="2 5" id="KW-0645">Protease</keyword>
<feature type="active site" description="Charge relay system" evidence="5">
    <location>
        <position position="317"/>
    </location>
</feature>
<dbReference type="InterPro" id="IPR022398">
    <property type="entry name" value="Peptidase_S8_His-AS"/>
</dbReference>
<dbReference type="AlphaFoldDB" id="A0A6I3XH15"/>
<dbReference type="GO" id="GO:0006508">
    <property type="term" value="P:proteolysis"/>
    <property type="evidence" value="ECO:0007669"/>
    <property type="project" value="UniProtKB-KW"/>
</dbReference>
<sequence length="381" mass="39102">MLRLPPPHFRPDVAYGGRYGDDAGSMARRRIAAELARRHGLVLRDGWAMPAIGIDCYVLEVPAGGSPDAAAALLEQDPRVAWVQRVQRFSGMAVAAGDPLYPAQPGGRYWHVAELHRSATGRGVTVAVIDSGVDPSHPDLAGQVAEVRNFADSPYRAEAHGTAVAGIIAARGGNGAGILGVAPGARLMALRACWQQAADTRCDTFTLGKALNYALLHPPRVINLSVGGPPDKLLSMLLDAALAKDIAIVGAADPRGPAFPAAHPGVLAVASLEEPLYAPASAPGRSPAHASGTLRAPGRDIPATVPGARWAFVSGSSFAAAHVSGLAALLAELRPREGPATLRRTLATTAPNPATIDACATIARVTGACACSCMPATASAP</sequence>
<dbReference type="InterPro" id="IPR050131">
    <property type="entry name" value="Peptidase_S8_subtilisin-like"/>
</dbReference>
<dbReference type="PANTHER" id="PTHR43806:SF11">
    <property type="entry name" value="CEREVISIN-RELATED"/>
    <property type="match status" value="1"/>
</dbReference>
<name>A0A6I3XH15_9BURK</name>
<organism evidence="7 8">
    <name type="scientific">Pseudoduganella dura</name>
    <dbReference type="NCBI Taxonomy" id="321982"/>
    <lineage>
        <taxon>Bacteria</taxon>
        <taxon>Pseudomonadati</taxon>
        <taxon>Pseudomonadota</taxon>
        <taxon>Betaproteobacteria</taxon>
        <taxon>Burkholderiales</taxon>
        <taxon>Oxalobacteraceae</taxon>
        <taxon>Telluria group</taxon>
        <taxon>Pseudoduganella</taxon>
    </lineage>
</organism>
<comment type="similarity">
    <text evidence="1 5">Belongs to the peptidase S8 family.</text>
</comment>
<proteinExistence type="inferred from homology"/>
<dbReference type="InterPro" id="IPR015500">
    <property type="entry name" value="Peptidase_S8_subtilisin-rel"/>
</dbReference>
<evidence type="ECO:0000256" key="1">
    <source>
        <dbReference type="ARBA" id="ARBA00011073"/>
    </source>
</evidence>
<dbReference type="Gene3D" id="3.40.50.200">
    <property type="entry name" value="Peptidase S8/S53 domain"/>
    <property type="match status" value="1"/>
</dbReference>
<keyword evidence="3 5" id="KW-0378">Hydrolase</keyword>
<keyword evidence="4 5" id="KW-0720">Serine protease</keyword>
<feature type="active site" description="Charge relay system" evidence="5">
    <location>
        <position position="160"/>
    </location>
</feature>
<evidence type="ECO:0000256" key="3">
    <source>
        <dbReference type="ARBA" id="ARBA00022801"/>
    </source>
</evidence>
<reference evidence="7 8" key="1">
    <citation type="submission" date="2019-11" db="EMBL/GenBank/DDBJ databases">
        <title>Draft Genome Sequences of Six Type Strains of the Genus Massilia.</title>
        <authorList>
            <person name="Miess H."/>
            <person name="Frediansyah A."/>
            <person name="Goeker M."/>
            <person name="Gross H."/>
        </authorList>
    </citation>
    <scope>NUCLEOTIDE SEQUENCE [LARGE SCALE GENOMIC DNA]</scope>
    <source>
        <strain evidence="7 8">DSM 17513</strain>
    </source>
</reference>
<keyword evidence="8" id="KW-1185">Reference proteome</keyword>
<feature type="active site" description="Charge relay system" evidence="5">
    <location>
        <position position="130"/>
    </location>
</feature>
<dbReference type="Proteomes" id="UP000431684">
    <property type="component" value="Unassembled WGS sequence"/>
</dbReference>
<dbReference type="InterPro" id="IPR000209">
    <property type="entry name" value="Peptidase_S8/S53_dom"/>
</dbReference>
<evidence type="ECO:0000256" key="5">
    <source>
        <dbReference type="PROSITE-ProRule" id="PRU01240"/>
    </source>
</evidence>
<dbReference type="EMBL" id="WNWM01000002">
    <property type="protein sequence ID" value="MUI15787.1"/>
    <property type="molecule type" value="Genomic_DNA"/>
</dbReference>
<evidence type="ECO:0000259" key="6">
    <source>
        <dbReference type="Pfam" id="PF00082"/>
    </source>
</evidence>
<accession>A0A6I3XH15</accession>
<dbReference type="SUPFAM" id="SSF52743">
    <property type="entry name" value="Subtilisin-like"/>
    <property type="match status" value="1"/>
</dbReference>
<evidence type="ECO:0000313" key="7">
    <source>
        <dbReference type="EMBL" id="MUI15787.1"/>
    </source>
</evidence>
<feature type="domain" description="Peptidase S8/S53" evidence="6">
    <location>
        <begin position="121"/>
        <end position="351"/>
    </location>
</feature>
<dbReference type="PROSITE" id="PS00137">
    <property type="entry name" value="SUBTILASE_HIS"/>
    <property type="match status" value="1"/>
</dbReference>
<dbReference type="PROSITE" id="PS51892">
    <property type="entry name" value="SUBTILASE"/>
    <property type="match status" value="1"/>
</dbReference>
<comment type="caution">
    <text evidence="7">The sequence shown here is derived from an EMBL/GenBank/DDBJ whole genome shotgun (WGS) entry which is preliminary data.</text>
</comment>
<protein>
    <submittedName>
        <fullName evidence="7">S8 family serine peptidase</fullName>
    </submittedName>
</protein>
<gene>
    <name evidence="7" type="ORF">GJV26_25505</name>
</gene>
<evidence type="ECO:0000256" key="4">
    <source>
        <dbReference type="ARBA" id="ARBA00022825"/>
    </source>
</evidence>
<dbReference type="PANTHER" id="PTHR43806">
    <property type="entry name" value="PEPTIDASE S8"/>
    <property type="match status" value="1"/>
</dbReference>
<evidence type="ECO:0000313" key="8">
    <source>
        <dbReference type="Proteomes" id="UP000431684"/>
    </source>
</evidence>
<dbReference type="InterPro" id="IPR023827">
    <property type="entry name" value="Peptidase_S8_Asp-AS"/>
</dbReference>
<dbReference type="PROSITE" id="PS00136">
    <property type="entry name" value="SUBTILASE_ASP"/>
    <property type="match status" value="1"/>
</dbReference>
<dbReference type="GO" id="GO:0004252">
    <property type="term" value="F:serine-type endopeptidase activity"/>
    <property type="evidence" value="ECO:0007669"/>
    <property type="project" value="UniProtKB-UniRule"/>
</dbReference>
<dbReference type="PRINTS" id="PR00723">
    <property type="entry name" value="SUBTILISIN"/>
</dbReference>
<dbReference type="OrthoDB" id="9790784at2"/>
<dbReference type="InterPro" id="IPR036852">
    <property type="entry name" value="Peptidase_S8/S53_dom_sf"/>
</dbReference>
<evidence type="ECO:0000256" key="2">
    <source>
        <dbReference type="ARBA" id="ARBA00022670"/>
    </source>
</evidence>